<accession>A0ABW3M3H1</accession>
<reference evidence="5" key="1">
    <citation type="journal article" date="2019" name="Int. J. Syst. Evol. Microbiol.">
        <title>The Global Catalogue of Microorganisms (GCM) 10K type strain sequencing project: providing services to taxonomists for standard genome sequencing and annotation.</title>
        <authorList>
            <consortium name="The Broad Institute Genomics Platform"/>
            <consortium name="The Broad Institute Genome Sequencing Center for Infectious Disease"/>
            <person name="Wu L."/>
            <person name="Ma J."/>
        </authorList>
    </citation>
    <scope>NUCLEOTIDE SEQUENCE [LARGE SCALE GENOMIC DNA]</scope>
    <source>
        <strain evidence="5">JCM 31486</strain>
    </source>
</reference>
<evidence type="ECO:0000259" key="3">
    <source>
        <dbReference type="Pfam" id="PF13191"/>
    </source>
</evidence>
<name>A0ABW3M3H1_9PSEU</name>
<evidence type="ECO:0000256" key="2">
    <source>
        <dbReference type="ARBA" id="ARBA00022840"/>
    </source>
</evidence>
<dbReference type="Pfam" id="PF13191">
    <property type="entry name" value="AAA_16"/>
    <property type="match status" value="1"/>
</dbReference>
<comment type="caution">
    <text evidence="4">The sequence shown here is derived from an EMBL/GenBank/DDBJ whole genome shotgun (WGS) entry which is preliminary data.</text>
</comment>
<dbReference type="PANTHER" id="PTHR16305">
    <property type="entry name" value="TESTICULAR SOLUBLE ADENYLYL CYCLASE"/>
    <property type="match status" value="1"/>
</dbReference>
<dbReference type="Gene3D" id="3.40.50.300">
    <property type="entry name" value="P-loop containing nucleotide triphosphate hydrolases"/>
    <property type="match status" value="1"/>
</dbReference>
<keyword evidence="5" id="KW-1185">Reference proteome</keyword>
<gene>
    <name evidence="4" type="ORF">ACFQ1S_05980</name>
</gene>
<keyword evidence="1" id="KW-0547">Nucleotide-binding</keyword>
<evidence type="ECO:0000256" key="1">
    <source>
        <dbReference type="ARBA" id="ARBA00022741"/>
    </source>
</evidence>
<dbReference type="InterPro" id="IPR027417">
    <property type="entry name" value="P-loop_NTPase"/>
</dbReference>
<keyword evidence="2" id="KW-0067">ATP-binding</keyword>
<evidence type="ECO:0000313" key="4">
    <source>
        <dbReference type="EMBL" id="MFD1045171.1"/>
    </source>
</evidence>
<organism evidence="4 5">
    <name type="scientific">Kibdelosporangium lantanae</name>
    <dbReference type="NCBI Taxonomy" id="1497396"/>
    <lineage>
        <taxon>Bacteria</taxon>
        <taxon>Bacillati</taxon>
        <taxon>Actinomycetota</taxon>
        <taxon>Actinomycetes</taxon>
        <taxon>Pseudonocardiales</taxon>
        <taxon>Pseudonocardiaceae</taxon>
        <taxon>Kibdelosporangium</taxon>
    </lineage>
</organism>
<proteinExistence type="predicted"/>
<dbReference type="PANTHER" id="PTHR16305:SF35">
    <property type="entry name" value="TRANSCRIPTIONAL ACTIVATOR DOMAIN"/>
    <property type="match status" value="1"/>
</dbReference>
<dbReference type="Proteomes" id="UP001597045">
    <property type="component" value="Unassembled WGS sequence"/>
</dbReference>
<dbReference type="EMBL" id="JBHTIS010000225">
    <property type="protein sequence ID" value="MFD1045171.1"/>
    <property type="molecule type" value="Genomic_DNA"/>
</dbReference>
<protein>
    <submittedName>
        <fullName evidence="4">AAA family ATPase</fullName>
    </submittedName>
</protein>
<feature type="domain" description="Orc1-like AAA ATPase" evidence="3">
    <location>
        <begin position="6"/>
        <end position="160"/>
    </location>
</feature>
<dbReference type="SUPFAM" id="SSF52540">
    <property type="entry name" value="P-loop containing nucleoside triphosphate hydrolases"/>
    <property type="match status" value="1"/>
</dbReference>
<dbReference type="InterPro" id="IPR041664">
    <property type="entry name" value="AAA_16"/>
</dbReference>
<sequence length="267" mass="28797">MSGPTLLGRRSECETLDQLLTSARKGQGRVLVLRGEAGIGKSALLDYTAAQATNSTVVRVLGVESEQELAYAGLHQLCAPYLDRYEQLPVPQRDALGTAFGLSAGEQPNLFLIGLAVLTLLADVAEEKPLVCLVDDAQWLDRMSALILAFVARRLVAERIVLVFATRDTAGDLADLPELVVPGLGDVDARTLLDSVVKGPVDSRVRDRIVAETHGNPLALLELPKALEICTRAAVPPMLSRAATRRCGFFSSTMRDNMPNRTGRPGW</sequence>
<evidence type="ECO:0000313" key="5">
    <source>
        <dbReference type="Proteomes" id="UP001597045"/>
    </source>
</evidence>